<feature type="compositionally biased region" description="Basic and acidic residues" evidence="1">
    <location>
        <begin position="1434"/>
        <end position="1446"/>
    </location>
</feature>
<protein>
    <recommendedName>
        <fullName evidence="4">RING-type E3 ubiquitin transferase</fullName>
    </recommendedName>
</protein>
<comment type="caution">
    <text evidence="2">The sequence shown here is derived from an EMBL/GenBank/DDBJ whole genome shotgun (WGS) entry which is preliminary data.</text>
</comment>
<feature type="compositionally biased region" description="Polar residues" evidence="1">
    <location>
        <begin position="1394"/>
        <end position="1403"/>
    </location>
</feature>
<evidence type="ECO:0000313" key="3">
    <source>
        <dbReference type="Proteomes" id="UP001470230"/>
    </source>
</evidence>
<evidence type="ECO:0000313" key="2">
    <source>
        <dbReference type="EMBL" id="KAK8890666.1"/>
    </source>
</evidence>
<proteinExistence type="predicted"/>
<feature type="region of interest" description="Disordered" evidence="1">
    <location>
        <begin position="1279"/>
        <end position="1478"/>
    </location>
</feature>
<feature type="compositionally biased region" description="Low complexity" evidence="1">
    <location>
        <begin position="1286"/>
        <end position="1386"/>
    </location>
</feature>
<evidence type="ECO:0008006" key="4">
    <source>
        <dbReference type="Google" id="ProtNLM"/>
    </source>
</evidence>
<name>A0ABR2KHT3_9EUKA</name>
<reference evidence="2 3" key="1">
    <citation type="submission" date="2024-04" db="EMBL/GenBank/DDBJ databases">
        <title>Tritrichomonas musculus Genome.</title>
        <authorList>
            <person name="Alves-Ferreira E."/>
            <person name="Grigg M."/>
            <person name="Lorenzi H."/>
            <person name="Galac M."/>
        </authorList>
    </citation>
    <scope>NUCLEOTIDE SEQUENCE [LARGE SCALE GENOMIC DNA]</scope>
    <source>
        <strain evidence="2 3">EAF2021</strain>
    </source>
</reference>
<gene>
    <name evidence="2" type="ORF">M9Y10_035450</name>
</gene>
<dbReference type="Proteomes" id="UP001470230">
    <property type="component" value="Unassembled WGS sequence"/>
</dbReference>
<dbReference type="EMBL" id="JAPFFF010000005">
    <property type="protein sequence ID" value="KAK8890666.1"/>
    <property type="molecule type" value="Genomic_DNA"/>
</dbReference>
<evidence type="ECO:0000256" key="1">
    <source>
        <dbReference type="SAM" id="MobiDB-lite"/>
    </source>
</evidence>
<sequence length="1558" mass="180580">MDKDFILSLGAIFDTEPEEGVQEMKNALCLNTYKNFSQFKTFYQKNKNNRCHHFWVFPKFCVILNEPQEISSHNIQPICFNCFVNSPTYHSCEPGTTPNFVQNVKIKRIPFGKCKCGESNTPRPFYCFDHVQKQSKSDFSDETVKNVVISTFSKFNTVLSNKNEKILEMVNFLNELAQINDDFLKVVGEAVLTLKDEITKIIQNSSNYLLGINIPLCQLFLFLSFNQTFSNEFQRILLNISQEFTTICFKNVSRKIIGEASIPNSIWMELYNFSPDLSIQLLKEQNYGCFEFAKKFILHFQKEMLRYKFANPSCFPFFYKSIFKIIQAQMEEIVKNGNEDMKNWIQLFFDELFDSLNSLESNFDTKFMNYTEEDAFNKLIFMYEWTYDIVKLFVPRKYKITAEFDGLTSLSEIVYFALDCNFISDNSFDYEEEKSDTENKKEEEEEEIENSPLKKSIRSGKAKVSLFNQLINFFSFYLVGLPTPIIELKEIVTPEILLYGSIIPVRLLCWNFSLKMNLGSTLNGGGDNFFKEFNNDEKRRKLLYKGNFGFIQIASLLLDSEEREELINLIASSFGIYDECTKDNNLKEYLPTLKLCFIFFVGCLYFDRYTSFEAKIGDNDGKESIRIIEMIHRLKKENVYLDTLNRKEFESIQKVGVKRKTTNDRSIFCLKKNHELPIYWNPFIVINPINEVVSLLPKEIPSKGLLILPSVEDELNGHHINDDEDKLKGLEFHQILNTPTVYSLIYSILSDFFIEDQKNIESLHLSLNLLLIIINNIQGNVINSEESFTASNLRQLTNLASCKFEEFVVKKINFNERGEFSLYDLLLKLKAIGQPVIVELVKKIPTLVKMRSTEVENKTSNTNRARELMRTISKDFQNKIEMFKSSSFNIDLLEEEEEEDTRDFCDICRMNKENEGLCYMIYIYETSLPSLFEPSKDGKSKKVFQFSICNHLFHRNCAFKETGVPPEDDEFTCPIDRLNKNAIMPKIDGYGELDSTENYEINIFLMTLKNQLKISFEKLVISFASIFVLNEARFRLERIQNHMKYSSQILLARNLYLILWHSIHELEMTIDKSGMTLFQRFVIAILKSDFCDNVFKYRKLARNYSNRIVGVNKCLFLRRCRVFEFFIYENKNMLDNEVKLDINELTNVSLCNHFEVDDDDHDNEAVYSFVCDQFKKNLPFNYIDLCNSYSEVFNARKLSAMNLKNGSIIRNRWATTLKLLLDSYFDEELESHDNFLDMILNRRRNDEIELEEDFLDTGSDYSSEDSEIYMMLVESEFENDNENADNNENTENNANTNNNTNNTENNANTNNNTNNTENNANTNNNTNNTENNANTNNNTNNTENNANTNNNTNNTENNANTNNNTNNTENNANSNNNTNNTENTNAIKVDRASNNDNAGSANRSDVGCGTSDNNNSAPNEAGQQSSHVLKIGTRKPDDDDDKKSESKQNSTSKPSSSLFSRLFSGNQPGSSYLPRRKSDKIGETPMLLMIVGKENSKVIILYQKKFVEVKPFYVDADGEPDVGFKREEMLFFNEENYEEAVDCLLSGDFTLRLKTIYS</sequence>
<feature type="compositionally biased region" description="Polar residues" evidence="1">
    <location>
        <begin position="1410"/>
        <end position="1427"/>
    </location>
</feature>
<keyword evidence="3" id="KW-1185">Reference proteome</keyword>
<feature type="compositionally biased region" description="Low complexity" evidence="1">
    <location>
        <begin position="1447"/>
        <end position="1457"/>
    </location>
</feature>
<organism evidence="2 3">
    <name type="scientific">Tritrichomonas musculus</name>
    <dbReference type="NCBI Taxonomy" id="1915356"/>
    <lineage>
        <taxon>Eukaryota</taxon>
        <taxon>Metamonada</taxon>
        <taxon>Parabasalia</taxon>
        <taxon>Tritrichomonadida</taxon>
        <taxon>Tritrichomonadidae</taxon>
        <taxon>Tritrichomonas</taxon>
    </lineage>
</organism>
<accession>A0ABR2KHT3</accession>
<feature type="region of interest" description="Disordered" evidence="1">
    <location>
        <begin position="433"/>
        <end position="452"/>
    </location>
</feature>